<keyword evidence="2" id="KW-0012">Acyltransferase</keyword>
<dbReference type="Pfam" id="PF13302">
    <property type="entry name" value="Acetyltransf_3"/>
    <property type="match status" value="1"/>
</dbReference>
<comment type="caution">
    <text evidence="2">The sequence shown here is derived from an EMBL/GenBank/DDBJ whole genome shotgun (WGS) entry which is preliminary data.</text>
</comment>
<sequence>MHLHGPRLTLRPLAPSDAEAVFALNGDPAVMRHFAAPMTREESDAWVARLIAHQRDRGYSFGAVELPGAGCIGVVGLLEIPWQAPFTPAVEIGWRIAPAYQRQGFAEEAARLALAHGFGRLGLERIVAFTPPVNEPSWRLMERLGMRRQGEFDHPRLPKDHRLRRHLWYRVTRPDWLAVRGLAEGGAQGTD</sequence>
<proteinExistence type="predicted"/>
<evidence type="ECO:0000313" key="2">
    <source>
        <dbReference type="EMBL" id="MFC3003208.1"/>
    </source>
</evidence>
<dbReference type="EMBL" id="JBHRSB010000010">
    <property type="protein sequence ID" value="MFC3003208.1"/>
    <property type="molecule type" value="Genomic_DNA"/>
</dbReference>
<dbReference type="InterPro" id="IPR051531">
    <property type="entry name" value="N-acetyltransferase"/>
</dbReference>
<accession>A0ABV7C3A0</accession>
<gene>
    <name evidence="2" type="ORF">ACFOD3_25160</name>
</gene>
<feature type="domain" description="N-acetyltransferase" evidence="1">
    <location>
        <begin position="8"/>
        <end position="174"/>
    </location>
</feature>
<dbReference type="PROSITE" id="PS51186">
    <property type="entry name" value="GNAT"/>
    <property type="match status" value="1"/>
</dbReference>
<dbReference type="PANTHER" id="PTHR43792">
    <property type="entry name" value="GNAT FAMILY, PUTATIVE (AFU_ORTHOLOGUE AFUA_3G00765)-RELATED-RELATED"/>
    <property type="match status" value="1"/>
</dbReference>
<organism evidence="2 3">
    <name type="scientific">Falsiroseomonas tokyonensis</name>
    <dbReference type="NCBI Taxonomy" id="430521"/>
    <lineage>
        <taxon>Bacteria</taxon>
        <taxon>Pseudomonadati</taxon>
        <taxon>Pseudomonadota</taxon>
        <taxon>Alphaproteobacteria</taxon>
        <taxon>Acetobacterales</taxon>
        <taxon>Roseomonadaceae</taxon>
        <taxon>Falsiroseomonas</taxon>
    </lineage>
</organism>
<dbReference type="InterPro" id="IPR000182">
    <property type="entry name" value="GNAT_dom"/>
</dbReference>
<evidence type="ECO:0000259" key="1">
    <source>
        <dbReference type="PROSITE" id="PS51186"/>
    </source>
</evidence>
<protein>
    <submittedName>
        <fullName evidence="2">GNAT family N-acetyltransferase</fullName>
        <ecNumber evidence="2">2.3.-.-</ecNumber>
    </submittedName>
</protein>
<dbReference type="RefSeq" id="WP_216839657.1">
    <property type="nucleotide sequence ID" value="NZ_JAFNJS010000010.1"/>
</dbReference>
<name>A0ABV7C3A0_9PROT</name>
<reference evidence="3" key="1">
    <citation type="journal article" date="2019" name="Int. J. Syst. Evol. Microbiol.">
        <title>The Global Catalogue of Microorganisms (GCM) 10K type strain sequencing project: providing services to taxonomists for standard genome sequencing and annotation.</title>
        <authorList>
            <consortium name="The Broad Institute Genomics Platform"/>
            <consortium name="The Broad Institute Genome Sequencing Center for Infectious Disease"/>
            <person name="Wu L."/>
            <person name="Ma J."/>
        </authorList>
    </citation>
    <scope>NUCLEOTIDE SEQUENCE [LARGE SCALE GENOMIC DNA]</scope>
    <source>
        <strain evidence="3">CGMCC 1.16855</strain>
    </source>
</reference>
<keyword evidence="2" id="KW-0808">Transferase</keyword>
<dbReference type="EC" id="2.3.-.-" evidence="2"/>
<evidence type="ECO:0000313" key="3">
    <source>
        <dbReference type="Proteomes" id="UP001595420"/>
    </source>
</evidence>
<dbReference type="PANTHER" id="PTHR43792:SF1">
    <property type="entry name" value="N-ACETYLTRANSFERASE DOMAIN-CONTAINING PROTEIN"/>
    <property type="match status" value="1"/>
</dbReference>
<dbReference type="Proteomes" id="UP001595420">
    <property type="component" value="Unassembled WGS sequence"/>
</dbReference>
<dbReference type="GO" id="GO:0016746">
    <property type="term" value="F:acyltransferase activity"/>
    <property type="evidence" value="ECO:0007669"/>
    <property type="project" value="UniProtKB-KW"/>
</dbReference>
<keyword evidence="3" id="KW-1185">Reference proteome</keyword>